<evidence type="ECO:0000313" key="3">
    <source>
        <dbReference type="Proteomes" id="UP000018769"/>
    </source>
</evidence>
<keyword evidence="3" id="KW-1185">Reference proteome</keyword>
<protein>
    <submittedName>
        <fullName evidence="2">Uncharacterized protein</fullName>
    </submittedName>
</protein>
<dbReference type="AlphaFoldDB" id="V6DEY4"/>
<evidence type="ECO:0000313" key="2">
    <source>
        <dbReference type="EMBL" id="CDK30140.1"/>
    </source>
</evidence>
<dbReference type="KEGG" id="dpb:BABL1_gene_834"/>
<accession>V6DEY4</accession>
<evidence type="ECO:0000256" key="1">
    <source>
        <dbReference type="SAM" id="MobiDB-lite"/>
    </source>
</evidence>
<feature type="compositionally biased region" description="Basic and acidic residues" evidence="1">
    <location>
        <begin position="17"/>
        <end position="63"/>
    </location>
</feature>
<name>V6DEY4_9BACT</name>
<gene>
    <name evidence="2" type="ORF">BABL1_gene_834</name>
</gene>
<dbReference type="HOGENOM" id="CLU_2768098_0_0_7"/>
<dbReference type="RefSeq" id="WP_023790923.1">
    <property type="nucleotide sequence ID" value="NC_023003.1"/>
</dbReference>
<sequence length="69" mass="8185">MDNKDNKKINNNLNDINQDRAEWNKEWSLEKQTEGLDKKAVEKQERIGKSLENEKKEGKENGRQQKQKS</sequence>
<organism evidence="2 3">
    <name type="scientific">Candidatus Babela massiliensis</name>
    <dbReference type="NCBI Taxonomy" id="673862"/>
    <lineage>
        <taxon>Bacteria</taxon>
        <taxon>Candidatus Babelota</taxon>
        <taxon>Candidatus Babeliae</taxon>
        <taxon>Candidatus Babeliales</taxon>
        <taxon>Candidatus Babeliaceae</taxon>
        <taxon>Candidatus Babela</taxon>
    </lineage>
</organism>
<reference evidence="2 3" key="1">
    <citation type="journal article" date="2015" name="Biol. Direct">
        <title>Babela massiliensis, a representative of a widespread bacterial phylum with unusual adaptations to parasitism in amoebae.</title>
        <authorList>
            <person name="Pagnier I."/>
            <person name="Yutin N."/>
            <person name="Croce O."/>
            <person name="Makarova K.S."/>
            <person name="Wolf Y.I."/>
            <person name="Benamar S."/>
            <person name="Raoult D."/>
            <person name="Koonin E.V."/>
            <person name="La Scola B."/>
        </authorList>
    </citation>
    <scope>NUCLEOTIDE SEQUENCE [LARGE SCALE GENOMIC DNA]</scope>
    <source>
        <strain evidence="3">BABL1</strain>
    </source>
</reference>
<dbReference type="EMBL" id="HG793133">
    <property type="protein sequence ID" value="CDK30140.1"/>
    <property type="molecule type" value="Genomic_DNA"/>
</dbReference>
<feature type="region of interest" description="Disordered" evidence="1">
    <location>
        <begin position="1"/>
        <end position="69"/>
    </location>
</feature>
<dbReference type="STRING" id="673862.BABL1_gene_834"/>
<dbReference type="Proteomes" id="UP000018769">
    <property type="component" value="Chromosome I"/>
</dbReference>
<proteinExistence type="predicted"/>